<evidence type="ECO:0000256" key="5">
    <source>
        <dbReference type="ARBA" id="ARBA00022490"/>
    </source>
</evidence>
<name>A0A410P7N3_VELA1</name>
<dbReference type="GO" id="GO:0071555">
    <property type="term" value="P:cell wall organization"/>
    <property type="evidence" value="ECO:0007669"/>
    <property type="project" value="UniProtKB-KW"/>
</dbReference>
<feature type="binding site" evidence="18">
    <location>
        <position position="260"/>
    </location>
    <ligand>
        <name>Mg(2+)</name>
        <dbReference type="ChEBI" id="CHEBI:18420"/>
        <label>1</label>
    </ligand>
</feature>
<dbReference type="InterPro" id="IPR005905">
    <property type="entry name" value="D_ala_D_ala"/>
</dbReference>
<keyword evidence="7 18" id="KW-0479">Metal-binding</keyword>
<dbReference type="KEGG" id="vai:BU251_05730"/>
<dbReference type="PANTHER" id="PTHR23132">
    <property type="entry name" value="D-ALANINE--D-ALANINE LIGASE"/>
    <property type="match status" value="1"/>
</dbReference>
<comment type="similarity">
    <text evidence="3 16">Belongs to the D-alanine--D-alanine ligase family.</text>
</comment>
<dbReference type="NCBIfam" id="NF002378">
    <property type="entry name" value="PRK01372.1"/>
    <property type="match status" value="1"/>
</dbReference>
<dbReference type="GO" id="GO:0005524">
    <property type="term" value="F:ATP binding"/>
    <property type="evidence" value="ECO:0007669"/>
    <property type="project" value="UniProtKB-UniRule"/>
</dbReference>
<evidence type="ECO:0000256" key="18">
    <source>
        <dbReference type="PIRSR" id="PIRSR039102-3"/>
    </source>
</evidence>
<sequence length="307" mass="33752">MMGGCSSEREISLKSGRAVVGALQEGRFDVVALDVQSETQEDVLRLVRENMVDVVFVAMHGGFGEDGRLQEILEKIPVRYTGPGAQASRMAMDKTVSRRRFAQAGLHVPRSVVVRKGRRYLLMAGWLRKPFVVKPSAQGSSIGISFVAGRKGLPDAIAEAHRYGEDVLVEEFIRGRELTVAIVNDRPLPVVEIRPKKGFFDFEAKYHKGLTDYIVPAQLDRRLAARIQADALKAYRALGCRHLSRVDVILKDEKTPYILEVNTIPGMTETSLLPKAAAAAGMNFVQLCRSLVEMACAQAVEPATASC</sequence>
<dbReference type="EMBL" id="CP019384">
    <property type="protein sequence ID" value="QAT18031.1"/>
    <property type="molecule type" value="Genomic_DNA"/>
</dbReference>
<dbReference type="InterPro" id="IPR016185">
    <property type="entry name" value="PreATP-grasp_dom_sf"/>
</dbReference>
<evidence type="ECO:0000256" key="3">
    <source>
        <dbReference type="ARBA" id="ARBA00010871"/>
    </source>
</evidence>
<evidence type="ECO:0000256" key="17">
    <source>
        <dbReference type="PIRSR" id="PIRSR039102-1"/>
    </source>
</evidence>
<dbReference type="GO" id="GO:0046872">
    <property type="term" value="F:metal ion binding"/>
    <property type="evidence" value="ECO:0007669"/>
    <property type="project" value="UniProtKB-KW"/>
</dbReference>
<evidence type="ECO:0000256" key="16">
    <source>
        <dbReference type="HAMAP-Rule" id="MF_00047"/>
    </source>
</evidence>
<feature type="active site" evidence="17">
    <location>
        <position position="140"/>
    </location>
</feature>
<evidence type="ECO:0000256" key="2">
    <source>
        <dbReference type="ARBA" id="ARBA00004496"/>
    </source>
</evidence>
<dbReference type="Gene3D" id="3.40.50.20">
    <property type="match status" value="1"/>
</dbReference>
<dbReference type="GO" id="GO:0008716">
    <property type="term" value="F:D-alanine-D-alanine ligase activity"/>
    <property type="evidence" value="ECO:0007669"/>
    <property type="project" value="UniProtKB-UniRule"/>
</dbReference>
<evidence type="ECO:0000256" key="9">
    <source>
        <dbReference type="ARBA" id="ARBA00022840"/>
    </source>
</evidence>
<keyword evidence="14 16" id="KW-0961">Cell wall biogenesis/degradation</keyword>
<evidence type="ECO:0000256" key="10">
    <source>
        <dbReference type="ARBA" id="ARBA00022842"/>
    </source>
</evidence>
<evidence type="ECO:0000313" key="22">
    <source>
        <dbReference type="Proteomes" id="UP000287243"/>
    </source>
</evidence>
<dbReference type="GO" id="GO:0005737">
    <property type="term" value="C:cytoplasm"/>
    <property type="evidence" value="ECO:0007669"/>
    <property type="project" value="UniProtKB-SubCell"/>
</dbReference>
<dbReference type="InterPro" id="IPR011761">
    <property type="entry name" value="ATP-grasp"/>
</dbReference>
<evidence type="ECO:0000256" key="7">
    <source>
        <dbReference type="ARBA" id="ARBA00022723"/>
    </source>
</evidence>
<keyword evidence="12 16" id="KW-0573">Peptidoglycan synthesis</keyword>
<feature type="binding site" evidence="18">
    <location>
        <position position="262"/>
    </location>
    <ligand>
        <name>Mg(2+)</name>
        <dbReference type="ChEBI" id="CHEBI:18420"/>
        <label>2</label>
    </ligand>
</feature>
<dbReference type="Proteomes" id="UP000287243">
    <property type="component" value="Chromosome"/>
</dbReference>
<dbReference type="Gene3D" id="3.30.470.20">
    <property type="entry name" value="ATP-grasp fold, B domain"/>
    <property type="match status" value="1"/>
</dbReference>
<evidence type="ECO:0000256" key="8">
    <source>
        <dbReference type="ARBA" id="ARBA00022741"/>
    </source>
</evidence>
<evidence type="ECO:0000259" key="20">
    <source>
        <dbReference type="PROSITE" id="PS50975"/>
    </source>
</evidence>
<evidence type="ECO:0000313" key="21">
    <source>
        <dbReference type="EMBL" id="QAT18031.1"/>
    </source>
</evidence>
<dbReference type="AlphaFoldDB" id="A0A410P7N3"/>
<feature type="binding site" evidence="18">
    <location>
        <position position="260"/>
    </location>
    <ligand>
        <name>Mg(2+)</name>
        <dbReference type="ChEBI" id="CHEBI:18420"/>
        <label>2</label>
    </ligand>
</feature>
<dbReference type="Pfam" id="PF01820">
    <property type="entry name" value="Dala_Dala_lig_N"/>
    <property type="match status" value="1"/>
</dbReference>
<keyword evidence="6 16" id="KW-0436">Ligase</keyword>
<feature type="active site" evidence="17">
    <location>
        <position position="8"/>
    </location>
</feature>
<dbReference type="SUPFAM" id="SSF56059">
    <property type="entry name" value="Glutathione synthetase ATP-binding domain-like"/>
    <property type="match status" value="1"/>
</dbReference>
<dbReference type="InterPro" id="IPR000291">
    <property type="entry name" value="D-Ala_lig_Van_CS"/>
</dbReference>
<dbReference type="GO" id="GO:0009252">
    <property type="term" value="P:peptidoglycan biosynthetic process"/>
    <property type="evidence" value="ECO:0007669"/>
    <property type="project" value="UniProtKB-UniRule"/>
</dbReference>
<evidence type="ECO:0000256" key="1">
    <source>
        <dbReference type="ARBA" id="ARBA00001936"/>
    </source>
</evidence>
<proteinExistence type="inferred from homology"/>
<comment type="cofactor">
    <cofactor evidence="1">
        <name>Mn(2+)</name>
        <dbReference type="ChEBI" id="CHEBI:29035"/>
    </cofactor>
</comment>
<gene>
    <name evidence="16" type="primary">ddl</name>
    <name evidence="21" type="ORF">BU251_05730</name>
</gene>
<protein>
    <recommendedName>
        <fullName evidence="4 16">D-alanine--D-alanine ligase</fullName>
        <ecNumber evidence="4 16">6.3.2.4</ecNumber>
    </recommendedName>
    <alternativeName>
        <fullName evidence="16">D-Ala-D-Ala ligase</fullName>
    </alternativeName>
    <alternativeName>
        <fullName evidence="16">D-alanylalanine synthetase</fullName>
    </alternativeName>
</protein>
<dbReference type="Pfam" id="PF07478">
    <property type="entry name" value="Dala_Dala_lig_C"/>
    <property type="match status" value="1"/>
</dbReference>
<keyword evidence="5 16" id="KW-0963">Cytoplasm</keyword>
<evidence type="ECO:0000256" key="14">
    <source>
        <dbReference type="ARBA" id="ARBA00023316"/>
    </source>
</evidence>
<accession>A0A410P7N3</accession>
<dbReference type="PIRSF" id="PIRSF039102">
    <property type="entry name" value="Ddl/VanB"/>
    <property type="match status" value="1"/>
</dbReference>
<evidence type="ECO:0000256" key="13">
    <source>
        <dbReference type="ARBA" id="ARBA00023211"/>
    </source>
</evidence>
<dbReference type="EC" id="6.3.2.4" evidence="4 16"/>
<feature type="active site" evidence="17">
    <location>
        <position position="271"/>
    </location>
</feature>
<keyword evidence="22" id="KW-1185">Reference proteome</keyword>
<keyword evidence="11 16" id="KW-0133">Cell shape</keyword>
<reference evidence="21 22" key="1">
    <citation type="submission" date="2017-01" db="EMBL/GenBank/DDBJ databases">
        <title>First insights into the biology of 'candidatus Vampirococcus archaeovorus'.</title>
        <authorList>
            <person name="Kizina J."/>
            <person name="Jordan S."/>
            <person name="Stueber K."/>
            <person name="Reinhardt R."/>
            <person name="Harder J."/>
        </authorList>
    </citation>
    <scope>NUCLEOTIDE SEQUENCE [LARGE SCALE GENOMIC DNA]</scope>
    <source>
        <strain evidence="21 22">LiM</strain>
    </source>
</reference>
<keyword evidence="8 19" id="KW-0547">Nucleotide-binding</keyword>
<evidence type="ECO:0000256" key="4">
    <source>
        <dbReference type="ARBA" id="ARBA00012216"/>
    </source>
</evidence>
<keyword evidence="10 18" id="KW-0460">Magnesium</keyword>
<dbReference type="GO" id="GO:0008360">
    <property type="term" value="P:regulation of cell shape"/>
    <property type="evidence" value="ECO:0007669"/>
    <property type="project" value="UniProtKB-KW"/>
</dbReference>
<keyword evidence="13 18" id="KW-0464">Manganese</keyword>
<dbReference type="InterPro" id="IPR011095">
    <property type="entry name" value="Dala_Dala_lig_C"/>
</dbReference>
<keyword evidence="9 19" id="KW-0067">ATP-binding</keyword>
<dbReference type="Gene3D" id="3.30.1490.20">
    <property type="entry name" value="ATP-grasp fold, A domain"/>
    <property type="match status" value="1"/>
</dbReference>
<dbReference type="NCBIfam" id="TIGR01205">
    <property type="entry name" value="D_ala_D_alaTIGR"/>
    <property type="match status" value="1"/>
</dbReference>
<dbReference type="HAMAP" id="MF_00047">
    <property type="entry name" value="Dala_Dala_lig"/>
    <property type="match status" value="1"/>
</dbReference>
<evidence type="ECO:0000256" key="11">
    <source>
        <dbReference type="ARBA" id="ARBA00022960"/>
    </source>
</evidence>
<feature type="binding site" evidence="18">
    <location>
        <position position="247"/>
    </location>
    <ligand>
        <name>Mg(2+)</name>
        <dbReference type="ChEBI" id="CHEBI:18420"/>
        <label>1</label>
    </ligand>
</feature>
<evidence type="ECO:0000256" key="6">
    <source>
        <dbReference type="ARBA" id="ARBA00022598"/>
    </source>
</evidence>
<dbReference type="PANTHER" id="PTHR23132:SF23">
    <property type="entry name" value="D-ALANINE--D-ALANINE LIGASE B"/>
    <property type="match status" value="1"/>
</dbReference>
<dbReference type="FunFam" id="3.30.470.20:FF:000008">
    <property type="entry name" value="D-alanine--D-alanine ligase"/>
    <property type="match status" value="1"/>
</dbReference>
<evidence type="ECO:0000256" key="12">
    <source>
        <dbReference type="ARBA" id="ARBA00022984"/>
    </source>
</evidence>
<evidence type="ECO:0000256" key="19">
    <source>
        <dbReference type="PROSITE-ProRule" id="PRU00409"/>
    </source>
</evidence>
<dbReference type="InterPro" id="IPR011127">
    <property type="entry name" value="Dala_Dala_lig_N"/>
</dbReference>
<organism evidence="21 22">
    <name type="scientific">Velamenicoccus archaeovorus</name>
    <dbReference type="NCBI Taxonomy" id="1930593"/>
    <lineage>
        <taxon>Bacteria</taxon>
        <taxon>Pseudomonadati</taxon>
        <taxon>Candidatus Omnitrophota</taxon>
        <taxon>Candidatus Velamenicoccus</taxon>
    </lineage>
</organism>
<comment type="function">
    <text evidence="16">Cell wall formation.</text>
</comment>
<comment type="subcellular location">
    <subcellularLocation>
        <location evidence="2 16">Cytoplasm</location>
    </subcellularLocation>
</comment>
<dbReference type="PROSITE" id="PS50975">
    <property type="entry name" value="ATP_GRASP"/>
    <property type="match status" value="1"/>
</dbReference>
<comment type="pathway">
    <text evidence="16">Cell wall biogenesis; peptidoglycan biosynthesis.</text>
</comment>
<comment type="catalytic activity">
    <reaction evidence="15 16">
        <text>2 D-alanine + ATP = D-alanyl-D-alanine + ADP + phosphate + H(+)</text>
        <dbReference type="Rhea" id="RHEA:11224"/>
        <dbReference type="ChEBI" id="CHEBI:15378"/>
        <dbReference type="ChEBI" id="CHEBI:30616"/>
        <dbReference type="ChEBI" id="CHEBI:43474"/>
        <dbReference type="ChEBI" id="CHEBI:57416"/>
        <dbReference type="ChEBI" id="CHEBI:57822"/>
        <dbReference type="ChEBI" id="CHEBI:456216"/>
        <dbReference type="EC" id="6.3.2.4"/>
    </reaction>
</comment>
<dbReference type="InterPro" id="IPR013815">
    <property type="entry name" value="ATP_grasp_subdomain_1"/>
</dbReference>
<comment type="cofactor">
    <cofactor evidence="18">
        <name>Mg(2+)</name>
        <dbReference type="ChEBI" id="CHEBI:18420"/>
    </cofactor>
    <cofactor evidence="18">
        <name>Mn(2+)</name>
        <dbReference type="ChEBI" id="CHEBI:29035"/>
    </cofactor>
    <text evidence="18">Binds 2 magnesium or manganese ions per subunit.</text>
</comment>
<evidence type="ECO:0000256" key="15">
    <source>
        <dbReference type="ARBA" id="ARBA00047614"/>
    </source>
</evidence>
<dbReference type="SUPFAM" id="SSF52440">
    <property type="entry name" value="PreATP-grasp domain"/>
    <property type="match status" value="1"/>
</dbReference>
<dbReference type="UniPathway" id="UPA00219"/>
<feature type="domain" description="ATP-grasp" evidence="20">
    <location>
        <begin position="98"/>
        <end position="293"/>
    </location>
</feature>
<dbReference type="PROSITE" id="PS00844">
    <property type="entry name" value="DALA_DALA_LIGASE_2"/>
    <property type="match status" value="1"/>
</dbReference>